<keyword evidence="2" id="KW-1185">Reference proteome</keyword>
<dbReference type="Proteomes" id="UP000214646">
    <property type="component" value="Unassembled WGS sequence"/>
</dbReference>
<name>A0A225DL70_9BACT</name>
<evidence type="ECO:0000313" key="2">
    <source>
        <dbReference type="Proteomes" id="UP000214646"/>
    </source>
</evidence>
<dbReference type="AlphaFoldDB" id="A0A225DL70"/>
<reference evidence="2" key="1">
    <citation type="submission" date="2017-06" db="EMBL/GenBank/DDBJ databases">
        <title>Genome analysis of Fimbriiglobus ruber SP5, the first member of the order Planctomycetales with confirmed chitinolytic capability.</title>
        <authorList>
            <person name="Ravin N.V."/>
            <person name="Rakitin A.L."/>
            <person name="Ivanova A.A."/>
            <person name="Beletsky A.V."/>
            <person name="Kulichevskaya I.S."/>
            <person name="Mardanov A.V."/>
            <person name="Dedysh S.N."/>
        </authorList>
    </citation>
    <scope>NUCLEOTIDE SEQUENCE [LARGE SCALE GENOMIC DNA]</scope>
    <source>
        <strain evidence="2">SP5</strain>
    </source>
</reference>
<accession>A0A225DL70</accession>
<comment type="caution">
    <text evidence="1">The sequence shown here is derived from an EMBL/GenBank/DDBJ whole genome shotgun (WGS) entry which is preliminary data.</text>
</comment>
<protein>
    <submittedName>
        <fullName evidence="1">Uncharacterized protein</fullName>
    </submittedName>
</protein>
<sequence length="94" mass="11023">MLQDLAGKAQGHGFTGANKQQNLARLRDFANRWFFDKDCQSDFEAWCDMSGFEPEYVREKAREVYENGLPSWRAAPGKGVRYEYRKKYHERNGP</sequence>
<proteinExistence type="predicted"/>
<evidence type="ECO:0000313" key="1">
    <source>
        <dbReference type="EMBL" id="OWK42162.1"/>
    </source>
</evidence>
<gene>
    <name evidence="1" type="ORF">FRUB_04240</name>
</gene>
<dbReference type="EMBL" id="NIDE01000005">
    <property type="protein sequence ID" value="OWK42162.1"/>
    <property type="molecule type" value="Genomic_DNA"/>
</dbReference>
<organism evidence="1 2">
    <name type="scientific">Fimbriiglobus ruber</name>
    <dbReference type="NCBI Taxonomy" id="1908690"/>
    <lineage>
        <taxon>Bacteria</taxon>
        <taxon>Pseudomonadati</taxon>
        <taxon>Planctomycetota</taxon>
        <taxon>Planctomycetia</taxon>
        <taxon>Gemmatales</taxon>
        <taxon>Gemmataceae</taxon>
        <taxon>Fimbriiglobus</taxon>
    </lineage>
</organism>